<dbReference type="RefSeq" id="XP_028571826.1">
    <property type="nucleotide sequence ID" value="XM_028715993.1"/>
</dbReference>
<gene>
    <name evidence="2" type="primary">LOC114589552</name>
</gene>
<dbReference type="KEGG" id="pmua:114589552"/>
<dbReference type="OrthoDB" id="8778600at2759"/>
<evidence type="ECO:0000313" key="3">
    <source>
        <dbReference type="Proteomes" id="UP000472272"/>
    </source>
</evidence>
<organism evidence="2 3">
    <name type="scientific">Podarcis muralis</name>
    <name type="common">Wall lizard</name>
    <name type="synonym">Lacerta muralis</name>
    <dbReference type="NCBI Taxonomy" id="64176"/>
    <lineage>
        <taxon>Eukaryota</taxon>
        <taxon>Metazoa</taxon>
        <taxon>Chordata</taxon>
        <taxon>Craniata</taxon>
        <taxon>Vertebrata</taxon>
        <taxon>Euteleostomi</taxon>
        <taxon>Lepidosauria</taxon>
        <taxon>Squamata</taxon>
        <taxon>Bifurcata</taxon>
        <taxon>Unidentata</taxon>
        <taxon>Episquamata</taxon>
        <taxon>Laterata</taxon>
        <taxon>Lacertibaenia</taxon>
        <taxon>Lacertidae</taxon>
        <taxon>Podarcis</taxon>
    </lineage>
</organism>
<dbReference type="Pfam" id="PF15133">
    <property type="entry name" value="TASL"/>
    <property type="match status" value="1"/>
</dbReference>
<reference evidence="2" key="2">
    <citation type="submission" date="2025-09" db="UniProtKB">
        <authorList>
            <consortium name="Ensembl"/>
        </authorList>
    </citation>
    <scope>IDENTIFICATION</scope>
</reference>
<dbReference type="GeneTree" id="ENSGT00390000011425"/>
<dbReference type="InterPro" id="IPR027869">
    <property type="entry name" value="TASL"/>
</dbReference>
<evidence type="ECO:0000256" key="1">
    <source>
        <dbReference type="SAM" id="MobiDB-lite"/>
    </source>
</evidence>
<dbReference type="AlphaFoldDB" id="A0A670K2Z9"/>
<name>A0A670K2Z9_PODMU</name>
<dbReference type="Proteomes" id="UP000472272">
    <property type="component" value="Unplaced"/>
</dbReference>
<keyword evidence="3" id="KW-1185">Reference proteome</keyword>
<reference evidence="2" key="1">
    <citation type="submission" date="2025-08" db="UniProtKB">
        <authorList>
            <consortium name="Ensembl"/>
        </authorList>
    </citation>
    <scope>IDENTIFICATION</scope>
</reference>
<dbReference type="PANTHER" id="PTHR14889">
    <property type="entry name" value="RCG36411"/>
    <property type="match status" value="1"/>
</dbReference>
<evidence type="ECO:0000313" key="2">
    <source>
        <dbReference type="Ensembl" id="ENSPMRP00000030034.1"/>
    </source>
</evidence>
<dbReference type="RefSeq" id="XP_028571827.1">
    <property type="nucleotide sequence ID" value="XM_028715994.1"/>
</dbReference>
<sequence length="304" mass="34496">MLAESILINFAYQEEWPDKTHQSQTLREVGEDPWQKQFKDTDANGDFCTESKKQSAEKVALMCCDKERGQEVPQQNFLQKPPARRCNNIPQSTPQCIPRQEQHCENELDLYRSWSGQSLYQNYPDLHIGGDHIADHTCDSGCIMDQTYDGLSAGPVLFSKDIPLGHSPLNEPVLKSKSVKFWHGEEVGEKSMTFHKQPLSNSILNNYMEAEVQELYKQFLEEKLTRCSSLTHFLTSNMLVNNISEVNLQLPHEKHGEASKATQTLFHSLARLGLQNTGSGNSSEFSTPNLQISTPHCRRKPSVM</sequence>
<feature type="region of interest" description="Disordered" evidence="1">
    <location>
        <begin position="277"/>
        <end position="304"/>
    </location>
</feature>
<dbReference type="GO" id="GO:0034121">
    <property type="term" value="P:regulation of toll-like receptor signaling pathway"/>
    <property type="evidence" value="ECO:0007669"/>
    <property type="project" value="InterPro"/>
</dbReference>
<dbReference type="Ensembl" id="ENSPMRT00000031848.1">
    <property type="protein sequence ID" value="ENSPMRP00000030034.1"/>
    <property type="gene ID" value="ENSPMRG00000019420.1"/>
</dbReference>
<dbReference type="PANTHER" id="PTHR14889:SF2">
    <property type="entry name" value="GENE 6377-RELATED"/>
    <property type="match status" value="1"/>
</dbReference>
<protein>
    <submittedName>
        <fullName evidence="2">Uncharacterized protein</fullName>
    </submittedName>
</protein>
<dbReference type="OMA" id="CQNYPDL"/>
<accession>A0A670K2Z9</accession>
<feature type="compositionally biased region" description="Polar residues" evidence="1">
    <location>
        <begin position="277"/>
        <end position="294"/>
    </location>
</feature>
<proteinExistence type="predicted"/>
<dbReference type="GeneID" id="114589552"/>